<dbReference type="AlphaFoldDB" id="A0A423XGQ6"/>
<name>A0A423XGQ6_9PEZI</name>
<sequence>MKVLGNMKSIALYRDKYRASGLSDRYGHPRQTVFGRRHASAAATVSYSSVPHAHLSTSSATASTSSSTTQDPTKLPTTGPQHTPAPSATGTGGVRRNLFQSQLTRRPTGTAGGGNDVREPLMPTETGMVLGRLDGGKRGAGAAAGGGLLVGVMDVDDDDGSADIVVRDKNGDVELDEPPALVVDDPEEIALDMRQENEKERQRLADAVKHHQINQNSVPAQPEELLEAVRASLRAKVAALAEDNWMYEKEDQPRIL</sequence>
<proteinExistence type="predicted"/>
<comment type="caution">
    <text evidence="2">The sequence shown here is derived from an EMBL/GenBank/DDBJ whole genome shotgun (WGS) entry which is preliminary data.</text>
</comment>
<gene>
    <name evidence="2" type="ORF">VPNG_02413</name>
</gene>
<dbReference type="OrthoDB" id="4188844at2759"/>
<evidence type="ECO:0000313" key="2">
    <source>
        <dbReference type="EMBL" id="ROW15399.1"/>
    </source>
</evidence>
<organism evidence="2 3">
    <name type="scientific">Cytospora leucostoma</name>
    <dbReference type="NCBI Taxonomy" id="1230097"/>
    <lineage>
        <taxon>Eukaryota</taxon>
        <taxon>Fungi</taxon>
        <taxon>Dikarya</taxon>
        <taxon>Ascomycota</taxon>
        <taxon>Pezizomycotina</taxon>
        <taxon>Sordariomycetes</taxon>
        <taxon>Sordariomycetidae</taxon>
        <taxon>Diaporthales</taxon>
        <taxon>Cytosporaceae</taxon>
        <taxon>Cytospora</taxon>
    </lineage>
</organism>
<protein>
    <submittedName>
        <fullName evidence="2">Uncharacterized protein</fullName>
    </submittedName>
</protein>
<dbReference type="EMBL" id="LKEB01000009">
    <property type="protein sequence ID" value="ROW15399.1"/>
    <property type="molecule type" value="Genomic_DNA"/>
</dbReference>
<feature type="region of interest" description="Disordered" evidence="1">
    <location>
        <begin position="56"/>
        <end position="122"/>
    </location>
</feature>
<dbReference type="InParanoid" id="A0A423XGQ6"/>
<accession>A0A423XGQ6</accession>
<evidence type="ECO:0000313" key="3">
    <source>
        <dbReference type="Proteomes" id="UP000285146"/>
    </source>
</evidence>
<dbReference type="Proteomes" id="UP000285146">
    <property type="component" value="Unassembled WGS sequence"/>
</dbReference>
<reference evidence="2 3" key="1">
    <citation type="submission" date="2015-09" db="EMBL/GenBank/DDBJ databases">
        <title>Host preference determinants of Valsa canker pathogens revealed by comparative genomics.</title>
        <authorList>
            <person name="Yin Z."/>
            <person name="Huang L."/>
        </authorList>
    </citation>
    <scope>NUCLEOTIDE SEQUENCE [LARGE SCALE GENOMIC DNA]</scope>
    <source>
        <strain evidence="2 3">SXYLt</strain>
    </source>
</reference>
<evidence type="ECO:0000256" key="1">
    <source>
        <dbReference type="SAM" id="MobiDB-lite"/>
    </source>
</evidence>
<feature type="compositionally biased region" description="Polar residues" evidence="1">
    <location>
        <begin position="70"/>
        <end position="89"/>
    </location>
</feature>
<keyword evidence="3" id="KW-1185">Reference proteome</keyword>
<dbReference type="STRING" id="1230097.A0A423XGQ6"/>
<feature type="compositionally biased region" description="Polar residues" evidence="1">
    <location>
        <begin position="98"/>
        <end position="107"/>
    </location>
</feature>
<feature type="compositionally biased region" description="Low complexity" evidence="1">
    <location>
        <begin position="56"/>
        <end position="69"/>
    </location>
</feature>